<reference evidence="6 7" key="1">
    <citation type="journal article" date="2020" name="Microorganisms">
        <title>Simultaneous Genome Sequencing of Prosthecochloris ethylica and Desulfuromonas acetoxidans within a Syntrophic Mixture Reveals Unique Pili and Protein Interactions.</title>
        <authorList>
            <person name="Kyndt J.A."/>
            <person name="Van Beeumen J.J."/>
            <person name="Meyer T.E."/>
        </authorList>
    </citation>
    <scope>NUCLEOTIDE SEQUENCE [LARGE SCALE GENOMIC DNA]</scope>
    <source>
        <strain evidence="6 7">N3</strain>
    </source>
</reference>
<evidence type="ECO:0000256" key="1">
    <source>
        <dbReference type="ARBA" id="ARBA00009481"/>
    </source>
</evidence>
<evidence type="ECO:0000256" key="3">
    <source>
        <dbReference type="ARBA" id="ARBA00022679"/>
    </source>
</evidence>
<comment type="caution">
    <text evidence="6">The sequence shown here is derived from an EMBL/GenBank/DDBJ whole genome shotgun (WGS) entry which is preliminary data.</text>
</comment>
<feature type="domain" description="Glycosyl transferase family 1" evidence="4">
    <location>
        <begin position="192"/>
        <end position="363"/>
    </location>
</feature>
<keyword evidence="3" id="KW-0808">Transferase</keyword>
<evidence type="ECO:0000256" key="2">
    <source>
        <dbReference type="ARBA" id="ARBA00022676"/>
    </source>
</evidence>
<dbReference type="Pfam" id="PF00534">
    <property type="entry name" value="Glycos_transf_1"/>
    <property type="match status" value="1"/>
</dbReference>
<comment type="similarity">
    <text evidence="1">Belongs to the glycosyltransferase group 1 family. Glycosyltransferase 4 subfamily.</text>
</comment>
<dbReference type="InterPro" id="IPR001296">
    <property type="entry name" value="Glyco_trans_1"/>
</dbReference>
<dbReference type="EMBL" id="JADGII010000008">
    <property type="protein sequence ID" value="MBF0636776.1"/>
    <property type="molecule type" value="Genomic_DNA"/>
</dbReference>
<dbReference type="Proteomes" id="UP000619838">
    <property type="component" value="Unassembled WGS sequence"/>
</dbReference>
<gene>
    <name evidence="6" type="ORF">INT08_06250</name>
</gene>
<evidence type="ECO:0000259" key="5">
    <source>
        <dbReference type="Pfam" id="PF13439"/>
    </source>
</evidence>
<organism evidence="6 7">
    <name type="scientific">Prosthecochloris ethylica</name>
    <dbReference type="NCBI Taxonomy" id="2743976"/>
    <lineage>
        <taxon>Bacteria</taxon>
        <taxon>Pseudomonadati</taxon>
        <taxon>Chlorobiota</taxon>
        <taxon>Chlorobiia</taxon>
        <taxon>Chlorobiales</taxon>
        <taxon>Chlorobiaceae</taxon>
        <taxon>Prosthecochloris</taxon>
    </lineage>
</organism>
<dbReference type="Gene3D" id="3.40.50.2000">
    <property type="entry name" value="Glycogen Phosphorylase B"/>
    <property type="match status" value="2"/>
</dbReference>
<proteinExistence type="inferred from homology"/>
<dbReference type="Pfam" id="PF13439">
    <property type="entry name" value="Glyco_transf_4"/>
    <property type="match status" value="1"/>
</dbReference>
<feature type="domain" description="Glycosyltransferase subfamily 4-like N-terminal" evidence="5">
    <location>
        <begin position="18"/>
        <end position="180"/>
    </location>
</feature>
<evidence type="ECO:0000313" key="7">
    <source>
        <dbReference type="Proteomes" id="UP000619838"/>
    </source>
</evidence>
<dbReference type="RefSeq" id="WP_175187457.1">
    <property type="nucleotide sequence ID" value="NZ_JABVZQ010000009.1"/>
</dbReference>
<sequence length="388" mass="43891">MTTHYLIIADEFPPCKGGGIAEWALGIASNLAQNGLPVTVLSRWKTVADRDTNRNRLFSVRQMSGRDWNTFRYWYALFHLSRALRRHPDTMVIAATWELAAPMPLLQRIFRRSRYIVAAHGLEVTKLEQTGRIKQFTRTISNARLTIAVSRFTQQEIRKRLPDRTADRIIFLPNGVDTHRFRYTENYHHLEQQLSIAPGTRILLTLARVIDRKGHDTVLRAMPDILRRFPDTVYIIAGPGHPPTVRRLQALVDELGLDDHVRFTSFVDDSDLNAYYSMSDIYIMVSRTIEQAGDSEGFGITFLEANACGCPVIGSYAGGIPDAVEDGVNGFLVQPDDPAAVADRVIHLLGDRRLMEKIGHNGLERVRKGFTWKQVTAKLLDAVEGTER</sequence>
<protein>
    <submittedName>
        <fullName evidence="6">Glycosyltransferase family 4 protein</fullName>
    </submittedName>
</protein>
<evidence type="ECO:0000259" key="4">
    <source>
        <dbReference type="Pfam" id="PF00534"/>
    </source>
</evidence>
<dbReference type="SUPFAM" id="SSF53756">
    <property type="entry name" value="UDP-Glycosyltransferase/glycogen phosphorylase"/>
    <property type="match status" value="1"/>
</dbReference>
<accession>A0ABR9XSM5</accession>
<dbReference type="CDD" id="cd03801">
    <property type="entry name" value="GT4_PimA-like"/>
    <property type="match status" value="1"/>
</dbReference>
<keyword evidence="7" id="KW-1185">Reference proteome</keyword>
<dbReference type="PANTHER" id="PTHR12526:SF640">
    <property type="entry name" value="COLANIC ACID BIOSYNTHESIS GLYCOSYLTRANSFERASE WCAL-RELATED"/>
    <property type="match status" value="1"/>
</dbReference>
<evidence type="ECO:0000313" key="6">
    <source>
        <dbReference type="EMBL" id="MBF0636776.1"/>
    </source>
</evidence>
<dbReference type="InterPro" id="IPR028098">
    <property type="entry name" value="Glyco_trans_4-like_N"/>
</dbReference>
<name>A0ABR9XSM5_9CHLB</name>
<dbReference type="PANTHER" id="PTHR12526">
    <property type="entry name" value="GLYCOSYLTRANSFERASE"/>
    <property type="match status" value="1"/>
</dbReference>
<keyword evidence="2" id="KW-0328">Glycosyltransferase</keyword>